<organism evidence="2 3">
    <name type="scientific">Protopolystoma xenopodis</name>
    <dbReference type="NCBI Taxonomy" id="117903"/>
    <lineage>
        <taxon>Eukaryota</taxon>
        <taxon>Metazoa</taxon>
        <taxon>Spiralia</taxon>
        <taxon>Lophotrochozoa</taxon>
        <taxon>Platyhelminthes</taxon>
        <taxon>Monogenea</taxon>
        <taxon>Polyopisthocotylea</taxon>
        <taxon>Polystomatidea</taxon>
        <taxon>Polystomatidae</taxon>
        <taxon>Protopolystoma</taxon>
    </lineage>
</organism>
<keyword evidence="3" id="KW-1185">Reference proteome</keyword>
<protein>
    <submittedName>
        <fullName evidence="2">Uncharacterized protein</fullName>
    </submittedName>
</protein>
<reference evidence="2" key="1">
    <citation type="submission" date="2018-11" db="EMBL/GenBank/DDBJ databases">
        <authorList>
            <consortium name="Pathogen Informatics"/>
        </authorList>
    </citation>
    <scope>NUCLEOTIDE SEQUENCE</scope>
</reference>
<accession>A0A448WAV3</accession>
<evidence type="ECO:0000313" key="3">
    <source>
        <dbReference type="Proteomes" id="UP000784294"/>
    </source>
</evidence>
<dbReference type="AlphaFoldDB" id="A0A448WAV3"/>
<comment type="caution">
    <text evidence="2">The sequence shown here is derived from an EMBL/GenBank/DDBJ whole genome shotgun (WGS) entry which is preliminary data.</text>
</comment>
<evidence type="ECO:0000313" key="2">
    <source>
        <dbReference type="EMBL" id="VEL07233.1"/>
    </source>
</evidence>
<dbReference type="EMBL" id="CAAALY010001321">
    <property type="protein sequence ID" value="VEL07233.1"/>
    <property type="molecule type" value="Genomic_DNA"/>
</dbReference>
<feature type="compositionally biased region" description="Low complexity" evidence="1">
    <location>
        <begin position="67"/>
        <end position="82"/>
    </location>
</feature>
<gene>
    <name evidence="2" type="ORF">PXEA_LOCUS673</name>
</gene>
<sequence>MFSTPFASPRRPKWMDRQRGLMRAQTVSIPLDWAPTPKPTTHAIPKYGQTNCSVKPLGRTPSFNHHTQSVTSSPSQPTLYRT</sequence>
<feature type="region of interest" description="Disordered" evidence="1">
    <location>
        <begin position="32"/>
        <end position="82"/>
    </location>
</feature>
<name>A0A448WAV3_9PLAT</name>
<evidence type="ECO:0000256" key="1">
    <source>
        <dbReference type="SAM" id="MobiDB-lite"/>
    </source>
</evidence>
<dbReference type="Proteomes" id="UP000784294">
    <property type="component" value="Unassembled WGS sequence"/>
</dbReference>
<proteinExistence type="predicted"/>